<dbReference type="Pfam" id="PF07690">
    <property type="entry name" value="MFS_1"/>
    <property type="match status" value="1"/>
</dbReference>
<dbReference type="Gene3D" id="1.20.1250.20">
    <property type="entry name" value="MFS general substrate transporter like domains"/>
    <property type="match status" value="2"/>
</dbReference>
<name>A0ABW5VVL6_9MICO</name>
<sequence>MRFSFPPGGQDRSRLTYVPRPGLVIAVLAFAGMGASFMQTILLPIQSELPLLLGESRDVTAWAITVTLLVAAICTPISGRLGDMYGKKTVALALLGLLVLGSVVAALSSSVVLLIVGRGLQGMGMGVIPLGISILRDVLHKERLGSGIAMVSATLGVGGALGLPISAFVTEHYDWHVMFWVAAGIGLLALVLVAWIVPASTMRAGGKLDVVGVIGLAVGLTGVLLAVSRGNDWGWGSPRTLGLLLGGLAVLLVWGWYELRIDAPLVDLRVTARGTVLFTNLASIAMGFALFASQVVFPQLLELPAEAGGLGLSLMQASLILMPAGLAMLAMSPVAGRLEHRFGPKPLLAAGSAIIALSYVIAVAVDLEVWHVLVVNIVVGIGIGLGFAAMPALIMQVVPARETGAANGLNTLMRSLGTTSAAAVVGGVLAAGGAELDGVPVPSDDAFRTALLFGLLAALVCTVLALLIPRPRLGEDERPSLPDGVL</sequence>
<dbReference type="InterPro" id="IPR020846">
    <property type="entry name" value="MFS_dom"/>
</dbReference>
<protein>
    <submittedName>
        <fullName evidence="8">MFS transporter</fullName>
    </submittedName>
</protein>
<accession>A0ABW5VVL6</accession>
<dbReference type="Pfam" id="PF13347">
    <property type="entry name" value="MFS_2"/>
    <property type="match status" value="1"/>
</dbReference>
<keyword evidence="4 6" id="KW-1133">Transmembrane helix</keyword>
<dbReference type="InterPro" id="IPR036259">
    <property type="entry name" value="MFS_trans_sf"/>
</dbReference>
<feature type="transmembrane region" description="Helical" evidence="6">
    <location>
        <begin position="90"/>
        <end position="116"/>
    </location>
</feature>
<feature type="transmembrane region" description="Helical" evidence="6">
    <location>
        <begin position="347"/>
        <end position="365"/>
    </location>
</feature>
<evidence type="ECO:0000256" key="1">
    <source>
        <dbReference type="ARBA" id="ARBA00004651"/>
    </source>
</evidence>
<dbReference type="CDD" id="cd17504">
    <property type="entry name" value="MFS_MMR_MDR_like"/>
    <property type="match status" value="1"/>
</dbReference>
<organism evidence="8 9">
    <name type="scientific">Promicromonospora vindobonensis</name>
    <dbReference type="NCBI Taxonomy" id="195748"/>
    <lineage>
        <taxon>Bacteria</taxon>
        <taxon>Bacillati</taxon>
        <taxon>Actinomycetota</taxon>
        <taxon>Actinomycetes</taxon>
        <taxon>Micrococcales</taxon>
        <taxon>Promicromonosporaceae</taxon>
        <taxon>Promicromonospora</taxon>
    </lineage>
</organism>
<gene>
    <name evidence="8" type="ORF">ACFS27_19305</name>
</gene>
<evidence type="ECO:0000259" key="7">
    <source>
        <dbReference type="PROSITE" id="PS50850"/>
    </source>
</evidence>
<keyword evidence="5 6" id="KW-0472">Membrane</keyword>
<dbReference type="PANTHER" id="PTHR42718">
    <property type="entry name" value="MAJOR FACILITATOR SUPERFAMILY MULTIDRUG TRANSPORTER MFSC"/>
    <property type="match status" value="1"/>
</dbReference>
<keyword evidence="3 6" id="KW-0812">Transmembrane</keyword>
<feature type="transmembrane region" description="Helical" evidence="6">
    <location>
        <begin position="175"/>
        <end position="196"/>
    </location>
</feature>
<dbReference type="SUPFAM" id="SSF103473">
    <property type="entry name" value="MFS general substrate transporter"/>
    <property type="match status" value="1"/>
</dbReference>
<dbReference type="PANTHER" id="PTHR42718:SF9">
    <property type="entry name" value="MAJOR FACILITATOR SUPERFAMILY MULTIDRUG TRANSPORTER MFSC"/>
    <property type="match status" value="1"/>
</dbReference>
<reference evidence="9" key="1">
    <citation type="journal article" date="2019" name="Int. J. Syst. Evol. Microbiol.">
        <title>The Global Catalogue of Microorganisms (GCM) 10K type strain sequencing project: providing services to taxonomists for standard genome sequencing and annotation.</title>
        <authorList>
            <consortium name="The Broad Institute Genomics Platform"/>
            <consortium name="The Broad Institute Genome Sequencing Center for Infectious Disease"/>
            <person name="Wu L."/>
            <person name="Ma J."/>
        </authorList>
    </citation>
    <scope>NUCLEOTIDE SEQUENCE [LARGE SCALE GENOMIC DNA]</scope>
    <source>
        <strain evidence="9">CCM 7044</strain>
    </source>
</reference>
<comment type="caution">
    <text evidence="8">The sequence shown here is derived from an EMBL/GenBank/DDBJ whole genome shotgun (WGS) entry which is preliminary data.</text>
</comment>
<evidence type="ECO:0000256" key="4">
    <source>
        <dbReference type="ARBA" id="ARBA00022989"/>
    </source>
</evidence>
<proteinExistence type="predicted"/>
<feature type="transmembrane region" description="Helical" evidence="6">
    <location>
        <begin position="208"/>
        <end position="228"/>
    </location>
</feature>
<feature type="transmembrane region" description="Helical" evidence="6">
    <location>
        <begin position="277"/>
        <end position="297"/>
    </location>
</feature>
<feature type="transmembrane region" description="Helical" evidence="6">
    <location>
        <begin position="59"/>
        <end position="78"/>
    </location>
</feature>
<dbReference type="EMBL" id="JBHUOG010000002">
    <property type="protein sequence ID" value="MFD2795717.1"/>
    <property type="molecule type" value="Genomic_DNA"/>
</dbReference>
<keyword evidence="2" id="KW-0813">Transport</keyword>
<dbReference type="PROSITE" id="PS50850">
    <property type="entry name" value="MFS"/>
    <property type="match status" value="1"/>
</dbReference>
<feature type="transmembrane region" description="Helical" evidence="6">
    <location>
        <begin position="446"/>
        <end position="468"/>
    </location>
</feature>
<dbReference type="Proteomes" id="UP001597479">
    <property type="component" value="Unassembled WGS sequence"/>
</dbReference>
<evidence type="ECO:0000313" key="8">
    <source>
        <dbReference type="EMBL" id="MFD2795717.1"/>
    </source>
</evidence>
<feature type="transmembrane region" description="Helical" evidence="6">
    <location>
        <begin position="146"/>
        <end position="169"/>
    </location>
</feature>
<evidence type="ECO:0000256" key="5">
    <source>
        <dbReference type="ARBA" id="ARBA00023136"/>
    </source>
</evidence>
<dbReference type="InterPro" id="IPR011701">
    <property type="entry name" value="MFS"/>
</dbReference>
<feature type="domain" description="Major facilitator superfamily (MFS) profile" evidence="7">
    <location>
        <begin position="24"/>
        <end position="472"/>
    </location>
</feature>
<feature type="transmembrane region" description="Helical" evidence="6">
    <location>
        <begin position="371"/>
        <end position="394"/>
    </location>
</feature>
<feature type="transmembrane region" description="Helical" evidence="6">
    <location>
        <begin position="21"/>
        <end position="39"/>
    </location>
</feature>
<evidence type="ECO:0000256" key="6">
    <source>
        <dbReference type="SAM" id="Phobius"/>
    </source>
</evidence>
<evidence type="ECO:0000313" key="9">
    <source>
        <dbReference type="Proteomes" id="UP001597479"/>
    </source>
</evidence>
<dbReference type="RefSeq" id="WP_377186060.1">
    <property type="nucleotide sequence ID" value="NZ_JBHUOG010000002.1"/>
</dbReference>
<evidence type="ECO:0000256" key="3">
    <source>
        <dbReference type="ARBA" id="ARBA00022692"/>
    </source>
</evidence>
<keyword evidence="9" id="KW-1185">Reference proteome</keyword>
<feature type="transmembrane region" description="Helical" evidence="6">
    <location>
        <begin position="240"/>
        <end position="257"/>
    </location>
</feature>
<feature type="transmembrane region" description="Helical" evidence="6">
    <location>
        <begin position="317"/>
        <end position="335"/>
    </location>
</feature>
<evidence type="ECO:0000256" key="2">
    <source>
        <dbReference type="ARBA" id="ARBA00022448"/>
    </source>
</evidence>
<comment type="subcellular location">
    <subcellularLocation>
        <location evidence="1">Cell membrane</location>
        <topology evidence="1">Multi-pass membrane protein</topology>
    </subcellularLocation>
</comment>